<feature type="binding site" evidence="6">
    <location>
        <position position="92"/>
    </location>
    <ligand>
        <name>Mg(2+)</name>
        <dbReference type="ChEBI" id="CHEBI:18420"/>
        <label>1</label>
        <note>catalytic</note>
    </ligand>
</feature>
<gene>
    <name evidence="7" type="ORF">OZSIB_2105</name>
</gene>
<dbReference type="InterPro" id="IPR020583">
    <property type="entry name" value="Inositol_monoP_metal-BS"/>
</dbReference>
<dbReference type="GO" id="GO:0046872">
    <property type="term" value="F:metal ion binding"/>
    <property type="evidence" value="ECO:0007669"/>
    <property type="project" value="UniProtKB-KW"/>
</dbReference>
<dbReference type="GO" id="GO:0008441">
    <property type="term" value="F:3'(2'),5'-bisphosphate nucleotidase activity"/>
    <property type="evidence" value="ECO:0007669"/>
    <property type="project" value="UniProtKB-EC"/>
</dbReference>
<feature type="binding site" evidence="6">
    <location>
        <position position="90"/>
    </location>
    <ligand>
        <name>Mg(2+)</name>
        <dbReference type="ChEBI" id="CHEBI:18420"/>
        <label>2</label>
    </ligand>
</feature>
<evidence type="ECO:0000256" key="1">
    <source>
        <dbReference type="ARBA" id="ARBA00001625"/>
    </source>
</evidence>
<dbReference type="InterPro" id="IPR000760">
    <property type="entry name" value="Inositol_monophosphatase-like"/>
</dbReference>
<reference evidence="7 8" key="1">
    <citation type="submission" date="2018-05" db="EMBL/GenBank/DDBJ databases">
        <title>A metagenomic window into the 2 km-deep terrestrial subsurface aquifer revealed taxonomically and functionally diverse microbial community comprising novel uncultured bacterial lineages.</title>
        <authorList>
            <person name="Kadnikov V.V."/>
            <person name="Mardanov A.V."/>
            <person name="Beletsky A.V."/>
            <person name="Banks D."/>
            <person name="Pimenov N.V."/>
            <person name="Frank Y.A."/>
            <person name="Karnachuk O.V."/>
            <person name="Ravin N.V."/>
        </authorList>
    </citation>
    <scope>NUCLEOTIDE SEQUENCE [LARGE SCALE GENOMIC DNA]</scope>
    <source>
        <strain evidence="7">BY5</strain>
    </source>
</reference>
<dbReference type="Pfam" id="PF00459">
    <property type="entry name" value="Inositol_P"/>
    <property type="match status" value="1"/>
</dbReference>
<feature type="binding site" evidence="6">
    <location>
        <position position="71"/>
    </location>
    <ligand>
        <name>Mg(2+)</name>
        <dbReference type="ChEBI" id="CHEBI:18420"/>
        <label>1</label>
        <note>catalytic</note>
    </ligand>
</feature>
<evidence type="ECO:0000256" key="6">
    <source>
        <dbReference type="PIRSR" id="PIRSR600760-2"/>
    </source>
</evidence>
<dbReference type="InterPro" id="IPR050725">
    <property type="entry name" value="CysQ/Inositol_MonoPase"/>
</dbReference>
<dbReference type="PRINTS" id="PR00377">
    <property type="entry name" value="IMPHPHTASES"/>
</dbReference>
<evidence type="ECO:0000313" key="7">
    <source>
        <dbReference type="EMBL" id="RCK81236.1"/>
    </source>
</evidence>
<keyword evidence="3 6" id="KW-0460">Magnesium</keyword>
<feature type="binding site" evidence="6">
    <location>
        <position position="217"/>
    </location>
    <ligand>
        <name>Mg(2+)</name>
        <dbReference type="ChEBI" id="CHEBI:18420"/>
        <label>1</label>
        <note>catalytic</note>
    </ligand>
</feature>
<dbReference type="Gene3D" id="3.40.190.80">
    <property type="match status" value="1"/>
</dbReference>
<dbReference type="PANTHER" id="PTHR43028">
    <property type="entry name" value="3'(2'),5'-BISPHOSPHATE NUCLEOTIDASE 1"/>
    <property type="match status" value="1"/>
</dbReference>
<dbReference type="EMBL" id="QOQW01000002">
    <property type="protein sequence ID" value="RCK81236.1"/>
    <property type="molecule type" value="Genomic_DNA"/>
</dbReference>
<sequence>MIPLPFPHPDLEVAVGAVLAASQAILAIYEQGFDVAFKPGQEPVTQADRLADRLLVEALHAAFPGDAILSEEQGLQHRQAQPEQRVWFIDPIDGTKEFIKRNGEFAIQVGAARAGRLELGIICQPTAQRWWVGVHGHGCHTRQGDQAWQHVRLPARQGPPILALSRSHPSARALQLAARLGSKQQLARGSVGLKLMAIAAGEAHFYLNDSNSTKAWDLAAPELLFTEAGGMVTDQRGRPFVYDPARPHHEAGLLATADGDLHRQILDLLASLPHTPADRSA</sequence>
<evidence type="ECO:0000313" key="8">
    <source>
        <dbReference type="Proteomes" id="UP000252355"/>
    </source>
</evidence>
<dbReference type="Proteomes" id="UP000252355">
    <property type="component" value="Unassembled WGS sequence"/>
</dbReference>
<protein>
    <recommendedName>
        <fullName evidence="4">3'(2'),5-bisphosphonucleoside 3'(2')-phosphohydrolase</fullName>
    </recommendedName>
    <alternativeName>
        <fullName evidence="5">DPNPase</fullName>
    </alternativeName>
</protein>
<dbReference type="PROSITE" id="PS00629">
    <property type="entry name" value="IMP_1"/>
    <property type="match status" value="1"/>
</dbReference>
<accession>A0A367ZT64</accession>
<comment type="catalytic activity">
    <reaction evidence="1">
        <text>adenosine 3',5'-bisphosphate + H2O = AMP + phosphate</text>
        <dbReference type="Rhea" id="RHEA:10040"/>
        <dbReference type="ChEBI" id="CHEBI:15377"/>
        <dbReference type="ChEBI" id="CHEBI:43474"/>
        <dbReference type="ChEBI" id="CHEBI:58343"/>
        <dbReference type="ChEBI" id="CHEBI:456215"/>
        <dbReference type="EC" id="3.1.3.7"/>
    </reaction>
</comment>
<feature type="binding site" evidence="6">
    <location>
        <position position="93"/>
    </location>
    <ligand>
        <name>Mg(2+)</name>
        <dbReference type="ChEBI" id="CHEBI:18420"/>
        <label>2</label>
    </ligand>
</feature>
<dbReference type="Gene3D" id="3.30.540.10">
    <property type="entry name" value="Fructose-1,6-Bisphosphatase, subunit A, domain 1"/>
    <property type="match status" value="1"/>
</dbReference>
<evidence type="ECO:0000256" key="3">
    <source>
        <dbReference type="ARBA" id="ARBA00022842"/>
    </source>
</evidence>
<comment type="caution">
    <text evidence="7">The sequence shown here is derived from an EMBL/GenBank/DDBJ whole genome shotgun (WGS) entry which is preliminary data.</text>
</comment>
<name>A0A367ZT64_9BACT</name>
<organism evidence="7 8">
    <name type="scientific">Candidatus Ozemobacter sibiricus</name>
    <dbReference type="NCBI Taxonomy" id="2268124"/>
    <lineage>
        <taxon>Bacteria</taxon>
        <taxon>Candidatus Ozemobacteria</taxon>
        <taxon>Candidatus Ozemobacterales</taxon>
        <taxon>Candidatus Ozemobacteraceae</taxon>
        <taxon>Candidatus Ozemobacter</taxon>
    </lineage>
</organism>
<proteinExistence type="predicted"/>
<evidence type="ECO:0000256" key="2">
    <source>
        <dbReference type="ARBA" id="ARBA00022723"/>
    </source>
</evidence>
<evidence type="ECO:0000256" key="4">
    <source>
        <dbReference type="ARBA" id="ARBA00041694"/>
    </source>
</evidence>
<dbReference type="PANTHER" id="PTHR43028:SF5">
    <property type="entry name" value="3'(2'),5'-BISPHOSPHATE NUCLEOTIDASE 1"/>
    <property type="match status" value="1"/>
</dbReference>
<dbReference type="SUPFAM" id="SSF56655">
    <property type="entry name" value="Carbohydrate phosphatase"/>
    <property type="match status" value="1"/>
</dbReference>
<evidence type="ECO:0000256" key="5">
    <source>
        <dbReference type="ARBA" id="ARBA00042530"/>
    </source>
</evidence>
<dbReference type="CDD" id="cd01638">
    <property type="entry name" value="CysQ"/>
    <property type="match status" value="1"/>
</dbReference>
<keyword evidence="2 6" id="KW-0479">Metal-binding</keyword>
<dbReference type="AlphaFoldDB" id="A0A367ZT64"/>
<comment type="cofactor">
    <cofactor evidence="6">
        <name>Mg(2+)</name>
        <dbReference type="ChEBI" id="CHEBI:18420"/>
    </cofactor>
</comment>